<sequence length="725" mass="80089">MVSWRACIWMCLTFMCGLAMRTSTAITCTISGQETRVNKSTVFNKNNISCQSTRNVQNESLTLTGQHGTLEYSYNGKKESLTLLLDNITSSTDYKKIHLLTCKNETFEIEGKLRFGQSIGDGNFATVFEYFQNHSSKQKCQCRLCRSNKCSAEACHSLVCNCIFSNDSIKTAVLFSEPHTTTTTTTTTTWPQTTTAPRTETITHSITTHIPATSEPTSTTDDSTSTKIGILSTILEPHSTLTTTTTTTWPQTTTAPRTETITHSITTHIPATSEPTSTTDDSTSTNIGILSTILEPHSTLTTTTTTTWPQTTTAPRTETITHSVTTHIPATSEPTSTTDDSTSTKIARQSNEESISTLAAVGGLIALVVIVSGVTVFVCLRRRKWNKKQSDYSEPCVTNPSYEDLQNNGNTNSQDNAGYEGNGNDVHTYDMADDQKLTTTGEQDYSYASFGGQSKFKDVMPTVNHDRYVGGRKGDLCHESPPTVQGNTGNAKLLIERDVTSENDDDYDLAKAVTGNKAVNSNSTTLPENYFNVEKTGHQPPPLRNNLNDNYFVHENDANERAEAMQTMKESFSPEGGNYFLVDESENAPSNEKSFTKETPAISKTGNGDITGIQGDNYFLLEQQTNPEENNQENGVYALAQSQSQTENGYGISRKNEQKQMKTDRDIDPYDHVRVGHAQTNGLDDGVYDELRKQNVRYESEEVDNDYDRCPATGHICEHLRTDYN</sequence>
<keyword evidence="5" id="KW-1185">Reference proteome</keyword>
<keyword evidence="2" id="KW-1133">Transmembrane helix</keyword>
<dbReference type="Proteomes" id="UP000242188">
    <property type="component" value="Unassembled WGS sequence"/>
</dbReference>
<feature type="chain" id="PRO_5012668073" evidence="3">
    <location>
        <begin position="20"/>
        <end position="725"/>
    </location>
</feature>
<dbReference type="OrthoDB" id="10599834at2759"/>
<dbReference type="CDD" id="cd12087">
    <property type="entry name" value="TM_EGFR-like"/>
    <property type="match status" value="1"/>
</dbReference>
<feature type="transmembrane region" description="Helical" evidence="2">
    <location>
        <begin position="358"/>
        <end position="380"/>
    </location>
</feature>
<feature type="signal peptide" evidence="3">
    <location>
        <begin position="1"/>
        <end position="19"/>
    </location>
</feature>
<feature type="region of interest" description="Disordered" evidence="1">
    <location>
        <begin position="589"/>
        <end position="609"/>
    </location>
</feature>
<proteinExistence type="predicted"/>
<accession>A0A210PGA7</accession>
<keyword evidence="3" id="KW-0732">Signal</keyword>
<organism evidence="4 5">
    <name type="scientific">Mizuhopecten yessoensis</name>
    <name type="common">Japanese scallop</name>
    <name type="synonym">Patinopecten yessoensis</name>
    <dbReference type="NCBI Taxonomy" id="6573"/>
    <lineage>
        <taxon>Eukaryota</taxon>
        <taxon>Metazoa</taxon>
        <taxon>Spiralia</taxon>
        <taxon>Lophotrochozoa</taxon>
        <taxon>Mollusca</taxon>
        <taxon>Bivalvia</taxon>
        <taxon>Autobranchia</taxon>
        <taxon>Pteriomorphia</taxon>
        <taxon>Pectinida</taxon>
        <taxon>Pectinoidea</taxon>
        <taxon>Pectinidae</taxon>
        <taxon>Mizuhopecten</taxon>
    </lineage>
</organism>
<keyword evidence="2" id="KW-0472">Membrane</keyword>
<dbReference type="STRING" id="6573.A0A210PGA7"/>
<gene>
    <name evidence="4" type="ORF">KP79_PYT11394</name>
</gene>
<protein>
    <submittedName>
        <fullName evidence="4">Uncharacterized protein</fullName>
    </submittedName>
</protein>
<keyword evidence="2" id="KW-0812">Transmembrane</keyword>
<evidence type="ECO:0000313" key="4">
    <source>
        <dbReference type="EMBL" id="OWF35515.1"/>
    </source>
</evidence>
<dbReference type="AlphaFoldDB" id="A0A210PGA7"/>
<feature type="region of interest" description="Disordered" evidence="1">
    <location>
        <begin position="390"/>
        <end position="429"/>
    </location>
</feature>
<comment type="caution">
    <text evidence="4">The sequence shown here is derived from an EMBL/GenBank/DDBJ whole genome shotgun (WGS) entry which is preliminary data.</text>
</comment>
<evidence type="ECO:0000256" key="1">
    <source>
        <dbReference type="SAM" id="MobiDB-lite"/>
    </source>
</evidence>
<feature type="compositionally biased region" description="Polar residues" evidence="1">
    <location>
        <begin position="396"/>
        <end position="416"/>
    </location>
</feature>
<reference evidence="4 5" key="1">
    <citation type="journal article" date="2017" name="Nat. Ecol. Evol.">
        <title>Scallop genome provides insights into evolution of bilaterian karyotype and development.</title>
        <authorList>
            <person name="Wang S."/>
            <person name="Zhang J."/>
            <person name="Jiao W."/>
            <person name="Li J."/>
            <person name="Xun X."/>
            <person name="Sun Y."/>
            <person name="Guo X."/>
            <person name="Huan P."/>
            <person name="Dong B."/>
            <person name="Zhang L."/>
            <person name="Hu X."/>
            <person name="Sun X."/>
            <person name="Wang J."/>
            <person name="Zhao C."/>
            <person name="Wang Y."/>
            <person name="Wang D."/>
            <person name="Huang X."/>
            <person name="Wang R."/>
            <person name="Lv J."/>
            <person name="Li Y."/>
            <person name="Zhang Z."/>
            <person name="Liu B."/>
            <person name="Lu W."/>
            <person name="Hui Y."/>
            <person name="Liang J."/>
            <person name="Zhou Z."/>
            <person name="Hou R."/>
            <person name="Li X."/>
            <person name="Liu Y."/>
            <person name="Li H."/>
            <person name="Ning X."/>
            <person name="Lin Y."/>
            <person name="Zhao L."/>
            <person name="Xing Q."/>
            <person name="Dou J."/>
            <person name="Li Y."/>
            <person name="Mao J."/>
            <person name="Guo H."/>
            <person name="Dou H."/>
            <person name="Li T."/>
            <person name="Mu C."/>
            <person name="Jiang W."/>
            <person name="Fu Q."/>
            <person name="Fu X."/>
            <person name="Miao Y."/>
            <person name="Liu J."/>
            <person name="Yu Q."/>
            <person name="Li R."/>
            <person name="Liao H."/>
            <person name="Li X."/>
            <person name="Kong Y."/>
            <person name="Jiang Z."/>
            <person name="Chourrout D."/>
            <person name="Li R."/>
            <person name="Bao Z."/>
        </authorList>
    </citation>
    <scope>NUCLEOTIDE SEQUENCE [LARGE SCALE GENOMIC DNA]</scope>
    <source>
        <strain evidence="4 5">PY_sf001</strain>
    </source>
</reference>
<evidence type="ECO:0000313" key="5">
    <source>
        <dbReference type="Proteomes" id="UP000242188"/>
    </source>
</evidence>
<name>A0A210PGA7_MIZYE</name>
<dbReference type="EMBL" id="NEDP02076723">
    <property type="protein sequence ID" value="OWF35515.1"/>
    <property type="molecule type" value="Genomic_DNA"/>
</dbReference>
<evidence type="ECO:0000256" key="3">
    <source>
        <dbReference type="SAM" id="SignalP"/>
    </source>
</evidence>
<evidence type="ECO:0000256" key="2">
    <source>
        <dbReference type="SAM" id="Phobius"/>
    </source>
</evidence>